<gene>
    <name evidence="2" type="ORF">KIN20_005769</name>
</gene>
<evidence type="ECO:0000256" key="1">
    <source>
        <dbReference type="ARBA" id="ARBA00005375"/>
    </source>
</evidence>
<dbReference type="SUPFAM" id="SSF53254">
    <property type="entry name" value="Phosphoglycerate mutase-like"/>
    <property type="match status" value="1"/>
</dbReference>
<keyword evidence="3" id="KW-1185">Reference proteome</keyword>
<dbReference type="EMBL" id="JAHQIW010000792">
    <property type="protein sequence ID" value="KAJ1350061.1"/>
    <property type="molecule type" value="Genomic_DNA"/>
</dbReference>
<evidence type="ECO:0000313" key="3">
    <source>
        <dbReference type="Proteomes" id="UP001196413"/>
    </source>
</evidence>
<comment type="similarity">
    <text evidence="1">Belongs to the histidine acid phosphatase family.</text>
</comment>
<sequence length="123" mass="13725">MLGGYLLNNWIHNAIRVANGTMTDPEKMLLYSSHDGTLLALMYAMGVANDQVIPYASSVIMEIYKDGKDYEVELLFRNTTTVPPHPLKIKGCRSPCTVQKMAATYGNMVLTSYDEQQAFISLN</sequence>
<protein>
    <recommendedName>
        <fullName evidence="4">Acid phosphatase</fullName>
    </recommendedName>
</protein>
<dbReference type="AlphaFoldDB" id="A0AAD5MJ79"/>
<evidence type="ECO:0000313" key="2">
    <source>
        <dbReference type="EMBL" id="KAJ1350061.1"/>
    </source>
</evidence>
<dbReference type="Proteomes" id="UP001196413">
    <property type="component" value="Unassembled WGS sequence"/>
</dbReference>
<dbReference type="InterPro" id="IPR000560">
    <property type="entry name" value="His_Pase_clade-2"/>
</dbReference>
<dbReference type="Pfam" id="PF00328">
    <property type="entry name" value="His_Phos_2"/>
    <property type="match status" value="1"/>
</dbReference>
<comment type="caution">
    <text evidence="2">The sequence shown here is derived from an EMBL/GenBank/DDBJ whole genome shotgun (WGS) entry which is preliminary data.</text>
</comment>
<accession>A0AAD5MJ79</accession>
<proteinExistence type="inferred from homology"/>
<dbReference type="PANTHER" id="PTHR11567:SF210">
    <property type="entry name" value="ACID PHOSPHATASE 5-RELATED"/>
    <property type="match status" value="1"/>
</dbReference>
<dbReference type="GO" id="GO:0016791">
    <property type="term" value="F:phosphatase activity"/>
    <property type="evidence" value="ECO:0007669"/>
    <property type="project" value="TreeGrafter"/>
</dbReference>
<reference evidence="2" key="1">
    <citation type="submission" date="2021-06" db="EMBL/GenBank/DDBJ databases">
        <title>Parelaphostrongylus tenuis whole genome reference sequence.</title>
        <authorList>
            <person name="Garwood T.J."/>
            <person name="Larsen P.A."/>
            <person name="Fountain-Jones N.M."/>
            <person name="Garbe J.R."/>
            <person name="Macchietto M.G."/>
            <person name="Kania S.A."/>
            <person name="Gerhold R.W."/>
            <person name="Richards J.E."/>
            <person name="Wolf T.M."/>
        </authorList>
    </citation>
    <scope>NUCLEOTIDE SEQUENCE</scope>
    <source>
        <strain evidence="2">MNPRO001-30</strain>
        <tissue evidence="2">Meninges</tissue>
    </source>
</reference>
<dbReference type="InterPro" id="IPR029033">
    <property type="entry name" value="His_PPase_superfam"/>
</dbReference>
<name>A0AAD5MJ79_PARTN</name>
<evidence type="ECO:0008006" key="4">
    <source>
        <dbReference type="Google" id="ProtNLM"/>
    </source>
</evidence>
<dbReference type="InterPro" id="IPR050645">
    <property type="entry name" value="Histidine_acid_phosphatase"/>
</dbReference>
<organism evidence="2 3">
    <name type="scientific">Parelaphostrongylus tenuis</name>
    <name type="common">Meningeal worm</name>
    <dbReference type="NCBI Taxonomy" id="148309"/>
    <lineage>
        <taxon>Eukaryota</taxon>
        <taxon>Metazoa</taxon>
        <taxon>Ecdysozoa</taxon>
        <taxon>Nematoda</taxon>
        <taxon>Chromadorea</taxon>
        <taxon>Rhabditida</taxon>
        <taxon>Rhabditina</taxon>
        <taxon>Rhabditomorpha</taxon>
        <taxon>Strongyloidea</taxon>
        <taxon>Metastrongylidae</taxon>
        <taxon>Parelaphostrongylus</taxon>
    </lineage>
</organism>
<dbReference type="Gene3D" id="3.40.50.1240">
    <property type="entry name" value="Phosphoglycerate mutase-like"/>
    <property type="match status" value="1"/>
</dbReference>
<dbReference type="PANTHER" id="PTHR11567">
    <property type="entry name" value="ACID PHOSPHATASE-RELATED"/>
    <property type="match status" value="1"/>
</dbReference>